<sequence length="174" mass="19346">MGFKLHALLTACVIALAAPAAAQTVDWNSESNRTWWNGVTGAEIRELAVEAGGVWTDLPDEENVRIGRIDWPDLAGVLVREIDCPTPERPMEERNCGTLLLSIAVEQPDDVETWWLNSEGWVSLGRVDNGPALYRMEHHAFGTTRGHVLSNLMLFRVRAVTEIARIAEINDSGW</sequence>
<gene>
    <name evidence="2" type="ORF">GGQ87_000282</name>
</gene>
<name>A0A7X6BMI8_9CAUL</name>
<keyword evidence="1" id="KW-0732">Signal</keyword>
<dbReference type="Proteomes" id="UP000587415">
    <property type="component" value="Unassembled WGS sequence"/>
</dbReference>
<evidence type="ECO:0000313" key="3">
    <source>
        <dbReference type="Proteomes" id="UP000587415"/>
    </source>
</evidence>
<feature type="signal peptide" evidence="1">
    <location>
        <begin position="1"/>
        <end position="22"/>
    </location>
</feature>
<comment type="caution">
    <text evidence="2">The sequence shown here is derived from an EMBL/GenBank/DDBJ whole genome shotgun (WGS) entry which is preliminary data.</text>
</comment>
<organism evidence="2 3">
    <name type="scientific">Brevundimonas alba</name>
    <dbReference type="NCBI Taxonomy" id="74314"/>
    <lineage>
        <taxon>Bacteria</taxon>
        <taxon>Pseudomonadati</taxon>
        <taxon>Pseudomonadota</taxon>
        <taxon>Alphaproteobacteria</taxon>
        <taxon>Caulobacterales</taxon>
        <taxon>Caulobacteraceae</taxon>
        <taxon>Brevundimonas</taxon>
    </lineage>
</organism>
<dbReference type="AlphaFoldDB" id="A0A7X6BMI8"/>
<proteinExistence type="predicted"/>
<evidence type="ECO:0000313" key="2">
    <source>
        <dbReference type="EMBL" id="NJC40024.1"/>
    </source>
</evidence>
<reference evidence="2 3" key="1">
    <citation type="submission" date="2020-03" db="EMBL/GenBank/DDBJ databases">
        <title>Genomic Encyclopedia of Type Strains, Phase IV (KMG-IV): sequencing the most valuable type-strain genomes for metagenomic binning, comparative biology and taxonomic classification.</title>
        <authorList>
            <person name="Goeker M."/>
        </authorList>
    </citation>
    <scope>NUCLEOTIDE SEQUENCE [LARGE SCALE GENOMIC DNA]</scope>
    <source>
        <strain evidence="2 3">DSM 4736</strain>
    </source>
</reference>
<evidence type="ECO:0000256" key="1">
    <source>
        <dbReference type="SAM" id="SignalP"/>
    </source>
</evidence>
<accession>A0A7X6BMI8</accession>
<keyword evidence="3" id="KW-1185">Reference proteome</keyword>
<protein>
    <submittedName>
        <fullName evidence="2">Uncharacterized protein</fullName>
    </submittedName>
</protein>
<dbReference type="RefSeq" id="WP_168044944.1">
    <property type="nucleotide sequence ID" value="NZ_JAATJM010000001.1"/>
</dbReference>
<feature type="chain" id="PRO_5031197628" evidence="1">
    <location>
        <begin position="23"/>
        <end position="174"/>
    </location>
</feature>
<dbReference type="EMBL" id="JAATJM010000001">
    <property type="protein sequence ID" value="NJC40024.1"/>
    <property type="molecule type" value="Genomic_DNA"/>
</dbReference>